<gene>
    <name evidence="1" type="ORF">QBC47DRAFT_385740</name>
</gene>
<dbReference type="AlphaFoldDB" id="A0AAJ0B9E2"/>
<dbReference type="EMBL" id="MU839836">
    <property type="protein sequence ID" value="KAK1754118.1"/>
    <property type="molecule type" value="Genomic_DNA"/>
</dbReference>
<organism evidence="1 2">
    <name type="scientific">Echria macrotheca</name>
    <dbReference type="NCBI Taxonomy" id="438768"/>
    <lineage>
        <taxon>Eukaryota</taxon>
        <taxon>Fungi</taxon>
        <taxon>Dikarya</taxon>
        <taxon>Ascomycota</taxon>
        <taxon>Pezizomycotina</taxon>
        <taxon>Sordariomycetes</taxon>
        <taxon>Sordariomycetidae</taxon>
        <taxon>Sordariales</taxon>
        <taxon>Schizotheciaceae</taxon>
        <taxon>Echria</taxon>
    </lineage>
</organism>
<protein>
    <submittedName>
        <fullName evidence="1">Uncharacterized protein</fullName>
    </submittedName>
</protein>
<evidence type="ECO:0000313" key="2">
    <source>
        <dbReference type="Proteomes" id="UP001239445"/>
    </source>
</evidence>
<keyword evidence="2" id="KW-1185">Reference proteome</keyword>
<comment type="caution">
    <text evidence="1">The sequence shown here is derived from an EMBL/GenBank/DDBJ whole genome shotgun (WGS) entry which is preliminary data.</text>
</comment>
<sequence>MGVTEIPLERWRELEAELKKKPPVERAIELVKEELGQDGKAVYHEARQKKEAVKIYGNSVVFLILGGFECEGKMWNQGGHRYDISDSEQITLQPKTAVVIIDHH</sequence>
<reference evidence="1" key="1">
    <citation type="submission" date="2023-06" db="EMBL/GenBank/DDBJ databases">
        <title>Genome-scale phylogeny and comparative genomics of the fungal order Sordariales.</title>
        <authorList>
            <consortium name="Lawrence Berkeley National Laboratory"/>
            <person name="Hensen N."/>
            <person name="Bonometti L."/>
            <person name="Westerberg I."/>
            <person name="Brannstrom I.O."/>
            <person name="Guillou S."/>
            <person name="Cros-Aarteil S."/>
            <person name="Calhoun S."/>
            <person name="Haridas S."/>
            <person name="Kuo A."/>
            <person name="Mondo S."/>
            <person name="Pangilinan J."/>
            <person name="Riley R."/>
            <person name="Labutti K."/>
            <person name="Andreopoulos B."/>
            <person name="Lipzen A."/>
            <person name="Chen C."/>
            <person name="Yanf M."/>
            <person name="Daum C."/>
            <person name="Ng V."/>
            <person name="Clum A."/>
            <person name="Steindorff A."/>
            <person name="Ohm R."/>
            <person name="Martin F."/>
            <person name="Silar P."/>
            <person name="Natvig D."/>
            <person name="Lalanne C."/>
            <person name="Gautier V."/>
            <person name="Ament-Velasquez S.L."/>
            <person name="Kruys A."/>
            <person name="Hutchinson M.I."/>
            <person name="Powell A.J."/>
            <person name="Barry K."/>
            <person name="Miller A.N."/>
            <person name="Grigoriev I.V."/>
            <person name="Debuchy R."/>
            <person name="Gladieux P."/>
            <person name="Thoren M.H."/>
            <person name="Johannesson H."/>
        </authorList>
    </citation>
    <scope>NUCLEOTIDE SEQUENCE</scope>
    <source>
        <strain evidence="1">PSN4</strain>
    </source>
</reference>
<dbReference type="Proteomes" id="UP001239445">
    <property type="component" value="Unassembled WGS sequence"/>
</dbReference>
<proteinExistence type="predicted"/>
<accession>A0AAJ0B9E2</accession>
<name>A0AAJ0B9E2_9PEZI</name>
<evidence type="ECO:0000313" key="1">
    <source>
        <dbReference type="EMBL" id="KAK1754118.1"/>
    </source>
</evidence>